<proteinExistence type="predicted"/>
<organism evidence="1 2">
    <name type="scientific">Pluteus cervinus</name>
    <dbReference type="NCBI Taxonomy" id="181527"/>
    <lineage>
        <taxon>Eukaryota</taxon>
        <taxon>Fungi</taxon>
        <taxon>Dikarya</taxon>
        <taxon>Basidiomycota</taxon>
        <taxon>Agaricomycotina</taxon>
        <taxon>Agaricomycetes</taxon>
        <taxon>Agaricomycetidae</taxon>
        <taxon>Agaricales</taxon>
        <taxon>Pluteineae</taxon>
        <taxon>Pluteaceae</taxon>
        <taxon>Pluteus</taxon>
    </lineage>
</organism>
<name>A0ACD3AY60_9AGAR</name>
<dbReference type="Proteomes" id="UP000308600">
    <property type="component" value="Unassembled WGS sequence"/>
</dbReference>
<sequence>MSRFPAEIIEQFILHINEDEGRINNLHSCSLVSQTWGTISQRFLFSQVTLNGPRKAQSLAVILSKSPHIQGYIHHLVITNEYNLATIITILSTLSSLKSLQLRVHRRYAPTSLARELCQHHIPSSSTLTSLQLSNLIDFPVQFLFRWASLRHLSLKYVTFSTSDSAGDAKVIDSPLGGQFALKSLILWTSRTGGDSWLISPHCPFDFSQLDRFIGLDRSDMDSSYEAHCKFISRVSSSLKTVLIVPPKSSRMAGFGNPLGLLEPQKLWHISSVTISIFQHLGEGVNTLPWLVAFLSGLPNRETLHDLTLLCDLWGPPTGSSHLGDWCEIDALLARFHNLQRVHLKCYDEGDDNRTEICSRWLLSQFPKLNEKRILSIKFSDDQWFGEIVGRELKREFLD</sequence>
<protein>
    <submittedName>
        <fullName evidence="1">Uncharacterized protein</fullName>
    </submittedName>
</protein>
<evidence type="ECO:0000313" key="2">
    <source>
        <dbReference type="Proteomes" id="UP000308600"/>
    </source>
</evidence>
<accession>A0ACD3AY60</accession>
<gene>
    <name evidence="1" type="ORF">BDN72DRAFT_958639</name>
</gene>
<evidence type="ECO:0000313" key="1">
    <source>
        <dbReference type="EMBL" id="TFK70678.1"/>
    </source>
</evidence>
<dbReference type="EMBL" id="ML208309">
    <property type="protein sequence ID" value="TFK70678.1"/>
    <property type="molecule type" value="Genomic_DNA"/>
</dbReference>
<keyword evidence="2" id="KW-1185">Reference proteome</keyword>
<reference evidence="1 2" key="1">
    <citation type="journal article" date="2019" name="Nat. Ecol. Evol.">
        <title>Megaphylogeny resolves global patterns of mushroom evolution.</title>
        <authorList>
            <person name="Varga T."/>
            <person name="Krizsan K."/>
            <person name="Foldi C."/>
            <person name="Dima B."/>
            <person name="Sanchez-Garcia M."/>
            <person name="Sanchez-Ramirez S."/>
            <person name="Szollosi G.J."/>
            <person name="Szarkandi J.G."/>
            <person name="Papp V."/>
            <person name="Albert L."/>
            <person name="Andreopoulos W."/>
            <person name="Angelini C."/>
            <person name="Antonin V."/>
            <person name="Barry K.W."/>
            <person name="Bougher N.L."/>
            <person name="Buchanan P."/>
            <person name="Buyck B."/>
            <person name="Bense V."/>
            <person name="Catcheside P."/>
            <person name="Chovatia M."/>
            <person name="Cooper J."/>
            <person name="Damon W."/>
            <person name="Desjardin D."/>
            <person name="Finy P."/>
            <person name="Geml J."/>
            <person name="Haridas S."/>
            <person name="Hughes K."/>
            <person name="Justo A."/>
            <person name="Karasinski D."/>
            <person name="Kautmanova I."/>
            <person name="Kiss B."/>
            <person name="Kocsube S."/>
            <person name="Kotiranta H."/>
            <person name="LaButti K.M."/>
            <person name="Lechner B.E."/>
            <person name="Liimatainen K."/>
            <person name="Lipzen A."/>
            <person name="Lukacs Z."/>
            <person name="Mihaltcheva S."/>
            <person name="Morgado L.N."/>
            <person name="Niskanen T."/>
            <person name="Noordeloos M.E."/>
            <person name="Ohm R.A."/>
            <person name="Ortiz-Santana B."/>
            <person name="Ovrebo C."/>
            <person name="Racz N."/>
            <person name="Riley R."/>
            <person name="Savchenko A."/>
            <person name="Shiryaev A."/>
            <person name="Soop K."/>
            <person name="Spirin V."/>
            <person name="Szebenyi C."/>
            <person name="Tomsovsky M."/>
            <person name="Tulloss R.E."/>
            <person name="Uehling J."/>
            <person name="Grigoriev I.V."/>
            <person name="Vagvolgyi C."/>
            <person name="Papp T."/>
            <person name="Martin F.M."/>
            <person name="Miettinen O."/>
            <person name="Hibbett D.S."/>
            <person name="Nagy L.G."/>
        </authorList>
    </citation>
    <scope>NUCLEOTIDE SEQUENCE [LARGE SCALE GENOMIC DNA]</scope>
    <source>
        <strain evidence="1 2">NL-1719</strain>
    </source>
</reference>